<dbReference type="EMBL" id="MOOE01000012">
    <property type="protein sequence ID" value="KAK1519416.1"/>
    <property type="molecule type" value="Genomic_DNA"/>
</dbReference>
<organism evidence="2 3">
    <name type="scientific">Colletotrichum costaricense</name>
    <dbReference type="NCBI Taxonomy" id="1209916"/>
    <lineage>
        <taxon>Eukaryota</taxon>
        <taxon>Fungi</taxon>
        <taxon>Dikarya</taxon>
        <taxon>Ascomycota</taxon>
        <taxon>Pezizomycotina</taxon>
        <taxon>Sordariomycetes</taxon>
        <taxon>Hypocreomycetidae</taxon>
        <taxon>Glomerellales</taxon>
        <taxon>Glomerellaceae</taxon>
        <taxon>Colletotrichum</taxon>
        <taxon>Colletotrichum acutatum species complex</taxon>
    </lineage>
</organism>
<evidence type="ECO:0000313" key="3">
    <source>
        <dbReference type="Proteomes" id="UP001240678"/>
    </source>
</evidence>
<name>A0AAJ0DXQ9_9PEZI</name>
<evidence type="ECO:0000256" key="1">
    <source>
        <dbReference type="SAM" id="MobiDB-lite"/>
    </source>
</evidence>
<reference evidence="2 3" key="1">
    <citation type="submission" date="2016-10" db="EMBL/GenBank/DDBJ databases">
        <title>The genome sequence of Colletotrichum fioriniae PJ7.</title>
        <authorList>
            <person name="Baroncelli R."/>
        </authorList>
    </citation>
    <scope>NUCLEOTIDE SEQUENCE [LARGE SCALE GENOMIC DNA]</scope>
    <source>
        <strain evidence="2 3">IMI 309622</strain>
    </source>
</reference>
<feature type="region of interest" description="Disordered" evidence="1">
    <location>
        <begin position="68"/>
        <end position="97"/>
    </location>
</feature>
<dbReference type="AlphaFoldDB" id="A0AAJ0DXQ9"/>
<feature type="non-terminal residue" evidence="2">
    <location>
        <position position="1"/>
    </location>
</feature>
<evidence type="ECO:0000313" key="2">
    <source>
        <dbReference type="EMBL" id="KAK1519416.1"/>
    </source>
</evidence>
<keyword evidence="3" id="KW-1185">Reference proteome</keyword>
<sequence>HITELNSSDIRREQPLKSNIIKRLSRIEEPTTENNGPKFVTPNYLVSLIRLALIKESHSSSRRFSFSLSPASKAAKRVLSQRSNNRRSFDSQASSSTLGNMPVVEVENYLTAPAVRWSTANRI</sequence>
<dbReference type="Proteomes" id="UP001240678">
    <property type="component" value="Unassembled WGS sequence"/>
</dbReference>
<proteinExistence type="predicted"/>
<dbReference type="GeneID" id="85342767"/>
<protein>
    <submittedName>
        <fullName evidence="2">Uncharacterized protein</fullName>
    </submittedName>
</protein>
<gene>
    <name evidence="2" type="ORF">CCOS01_11067</name>
</gene>
<comment type="caution">
    <text evidence="2">The sequence shown here is derived from an EMBL/GenBank/DDBJ whole genome shotgun (WGS) entry which is preliminary data.</text>
</comment>
<accession>A0AAJ0DXQ9</accession>
<dbReference type="RefSeq" id="XP_060309952.1">
    <property type="nucleotide sequence ID" value="XM_060459220.1"/>
</dbReference>